<dbReference type="Proteomes" id="UP000434582">
    <property type="component" value="Unassembled WGS sequence"/>
</dbReference>
<keyword evidence="3" id="KW-1185">Reference proteome</keyword>
<sequence length="157" mass="16396">MRQGPPIPPAVIWLGGTGLLPFVGGTALAWIGGGQTVATASFAVLTYGAVILSFLGGIVWGVGAAQMHRLDREGSAELFALSVIPPLVGWSALFLHGTHGFTLLSLAFLGQLALDKRMRDMNLVPHWWLGLRLGLTTGVILCLVLTAVAAGRVAVAM</sequence>
<evidence type="ECO:0000256" key="1">
    <source>
        <dbReference type="SAM" id="Phobius"/>
    </source>
</evidence>
<dbReference type="PANTHER" id="PTHR15887:SF1">
    <property type="entry name" value="TRANSMEMBRANE PROTEIN 69"/>
    <property type="match status" value="1"/>
</dbReference>
<keyword evidence="1" id="KW-0812">Transmembrane</keyword>
<feature type="transmembrane region" description="Helical" evidence="1">
    <location>
        <begin position="12"/>
        <end position="32"/>
    </location>
</feature>
<feature type="transmembrane region" description="Helical" evidence="1">
    <location>
        <begin position="87"/>
        <end position="109"/>
    </location>
</feature>
<proteinExistence type="predicted"/>
<dbReference type="InterPro" id="IPR021836">
    <property type="entry name" value="DUF3429"/>
</dbReference>
<dbReference type="PANTHER" id="PTHR15887">
    <property type="entry name" value="TRANSMEMBRANE PROTEIN 69"/>
    <property type="match status" value="1"/>
</dbReference>
<reference evidence="2 3" key="1">
    <citation type="submission" date="2019-10" db="EMBL/GenBank/DDBJ databases">
        <title>Draft whole-genome sequence of the purple nonsulfur photosynthetic bacterium Roseospira navarrensis DSM 15114.</title>
        <authorList>
            <person name="Kyndt J.A."/>
            <person name="Meyer T.E."/>
        </authorList>
    </citation>
    <scope>NUCLEOTIDE SEQUENCE [LARGE SCALE GENOMIC DNA]</scope>
    <source>
        <strain evidence="2 3">DSM 15114</strain>
    </source>
</reference>
<dbReference type="RefSeq" id="WP_153344621.1">
    <property type="nucleotide sequence ID" value="NZ_WIVE01000038.1"/>
</dbReference>
<organism evidence="2 3">
    <name type="scientific">Roseospira navarrensis</name>
    <dbReference type="NCBI Taxonomy" id="140058"/>
    <lineage>
        <taxon>Bacteria</taxon>
        <taxon>Pseudomonadati</taxon>
        <taxon>Pseudomonadota</taxon>
        <taxon>Alphaproteobacteria</taxon>
        <taxon>Rhodospirillales</taxon>
        <taxon>Rhodospirillaceae</taxon>
        <taxon>Roseospira</taxon>
    </lineage>
</organism>
<dbReference type="Pfam" id="PF11911">
    <property type="entry name" value="DUF3429"/>
    <property type="match status" value="1"/>
</dbReference>
<gene>
    <name evidence="2" type="ORF">GHC57_12245</name>
</gene>
<name>A0A7X1ZEV3_9PROT</name>
<protein>
    <submittedName>
        <fullName evidence="2">DUF3429 family protein</fullName>
    </submittedName>
</protein>
<accession>A0A7X1ZEV3</accession>
<comment type="caution">
    <text evidence="2">The sequence shown here is derived from an EMBL/GenBank/DDBJ whole genome shotgun (WGS) entry which is preliminary data.</text>
</comment>
<evidence type="ECO:0000313" key="2">
    <source>
        <dbReference type="EMBL" id="MQX37289.1"/>
    </source>
</evidence>
<feature type="transmembrane region" description="Helical" evidence="1">
    <location>
        <begin position="44"/>
        <end position="67"/>
    </location>
</feature>
<feature type="transmembrane region" description="Helical" evidence="1">
    <location>
        <begin position="129"/>
        <end position="155"/>
    </location>
</feature>
<keyword evidence="1" id="KW-0472">Membrane</keyword>
<evidence type="ECO:0000313" key="3">
    <source>
        <dbReference type="Proteomes" id="UP000434582"/>
    </source>
</evidence>
<dbReference type="EMBL" id="WIVE01000038">
    <property type="protein sequence ID" value="MQX37289.1"/>
    <property type="molecule type" value="Genomic_DNA"/>
</dbReference>
<dbReference type="AlphaFoldDB" id="A0A7X1ZEV3"/>
<dbReference type="OrthoDB" id="5297436at2"/>
<keyword evidence="1" id="KW-1133">Transmembrane helix</keyword>